<proteinExistence type="predicted"/>
<dbReference type="EMBL" id="AE016817">
    <property type="protein sequence ID" value="AAS52186.2"/>
    <property type="molecule type" value="Genomic_DNA"/>
</dbReference>
<feature type="domain" description="Bacteriophage T5 Orf172 DNA-binding" evidence="2">
    <location>
        <begin position="139"/>
        <end position="225"/>
    </location>
</feature>
<dbReference type="Pfam" id="PF10544">
    <property type="entry name" value="T5orf172"/>
    <property type="match status" value="1"/>
</dbReference>
<dbReference type="AlphaFoldDB" id="Q759L0"/>
<dbReference type="KEGG" id="ago:AGOS_ADR266W"/>
<accession>Q759L0</accession>
<dbReference type="OMA" id="YNIHVEW"/>
<dbReference type="PANTHER" id="PTHR28094:SF1">
    <property type="entry name" value="MEIOTICALLY UP-REGULATED GENE 113 PROTEIN"/>
    <property type="match status" value="1"/>
</dbReference>
<name>Q759L0_EREGS</name>
<dbReference type="FunCoup" id="Q759L0">
    <property type="interactions" value="16"/>
</dbReference>
<dbReference type="RefSeq" id="NP_984362.2">
    <property type="nucleotide sequence ID" value="NM_209715.2"/>
</dbReference>
<reference evidence="3 4" key="1">
    <citation type="journal article" date="2004" name="Science">
        <title>The Ashbya gossypii genome as a tool for mapping the ancient Saccharomyces cerevisiae genome.</title>
        <authorList>
            <person name="Dietrich F.S."/>
            <person name="Voegeli S."/>
            <person name="Brachat S."/>
            <person name="Lerch A."/>
            <person name="Gates K."/>
            <person name="Steiner S."/>
            <person name="Mohr C."/>
            <person name="Pohlmann R."/>
            <person name="Luedi P."/>
            <person name="Choi S."/>
            <person name="Wing R.A."/>
            <person name="Flavier A."/>
            <person name="Gaffney T.D."/>
            <person name="Philippsen P."/>
        </authorList>
    </citation>
    <scope>NUCLEOTIDE SEQUENCE [LARGE SCALE GENOMIC DNA]</scope>
    <source>
        <strain evidence="4">ATCC 10895 / CBS 109.51 / FGSC 9923 / NRRL Y-1056</strain>
    </source>
</reference>
<dbReference type="GeneID" id="4620524"/>
<dbReference type="Proteomes" id="UP000000591">
    <property type="component" value="Chromosome IV"/>
</dbReference>
<evidence type="ECO:0000259" key="2">
    <source>
        <dbReference type="Pfam" id="PF10544"/>
    </source>
</evidence>
<dbReference type="HOGENOM" id="CLU_069853_0_0_1"/>
<dbReference type="PANTHER" id="PTHR28094">
    <property type="entry name" value="MEIOTICALLY UP-REGULATED GENE 113 PROTEIN"/>
    <property type="match status" value="1"/>
</dbReference>
<dbReference type="InterPro" id="IPR053006">
    <property type="entry name" value="Meiosis_regulatory"/>
</dbReference>
<dbReference type="OrthoDB" id="4074785at2759"/>
<evidence type="ECO:0000256" key="1">
    <source>
        <dbReference type="SAM" id="MobiDB-lite"/>
    </source>
</evidence>
<evidence type="ECO:0000313" key="4">
    <source>
        <dbReference type="Proteomes" id="UP000000591"/>
    </source>
</evidence>
<organism evidence="3 4">
    <name type="scientific">Eremothecium gossypii (strain ATCC 10895 / CBS 109.51 / FGSC 9923 / NRRL Y-1056)</name>
    <name type="common">Yeast</name>
    <name type="synonym">Ashbya gossypii</name>
    <dbReference type="NCBI Taxonomy" id="284811"/>
    <lineage>
        <taxon>Eukaryota</taxon>
        <taxon>Fungi</taxon>
        <taxon>Dikarya</taxon>
        <taxon>Ascomycota</taxon>
        <taxon>Saccharomycotina</taxon>
        <taxon>Saccharomycetes</taxon>
        <taxon>Saccharomycetales</taxon>
        <taxon>Saccharomycetaceae</taxon>
        <taxon>Eremothecium</taxon>
    </lineage>
</organism>
<gene>
    <name evidence="3" type="ORF">AGOS_ADR266W</name>
</gene>
<dbReference type="InParanoid" id="Q759L0"/>
<dbReference type="eggNOG" id="ENOG502S4T1">
    <property type="taxonomic scope" value="Eukaryota"/>
</dbReference>
<dbReference type="InterPro" id="IPR018306">
    <property type="entry name" value="Phage_T5_Orf172_DNA-bd"/>
</dbReference>
<reference evidence="4" key="2">
    <citation type="journal article" date="2013" name="G3 (Bethesda)">
        <title>Genomes of Ashbya fungi isolated from insects reveal four mating-type loci, numerous translocations, lack of transposons, and distinct gene duplications.</title>
        <authorList>
            <person name="Dietrich F.S."/>
            <person name="Voegeli S."/>
            <person name="Kuo S."/>
            <person name="Philippsen P."/>
        </authorList>
    </citation>
    <scope>GENOME REANNOTATION</scope>
    <source>
        <strain evidence="4">ATCC 10895 / CBS 109.51 / FGSC 9923 / NRRL Y-1056</strain>
    </source>
</reference>
<protein>
    <submittedName>
        <fullName evidence="3">ADR266Wp</fullName>
    </submittedName>
</protein>
<feature type="region of interest" description="Disordered" evidence="1">
    <location>
        <begin position="241"/>
        <end position="269"/>
    </location>
</feature>
<keyword evidence="4" id="KW-1185">Reference proteome</keyword>
<evidence type="ECO:0000313" key="3">
    <source>
        <dbReference type="EMBL" id="AAS52186.2"/>
    </source>
</evidence>
<sequence>MVTQQCAGTTAKKDRCKRRVANGVYCAAHRAQHSAAPVQSDGFIYMYTYERLYDALMGKGGAASLDWLKADRSVLEKKPVALQRWQLDGDILVKIGMTNNPVAARLVQWRQRCTHPLVALTPARVRELQRVHARRKRGVLERLQERMRDLSLHRPHGADAQEPPLLTFAHDGFRCRGDALAAVEQSIHQALWRRYERAYVLCSGCTRSAAPTRHREWFKVPVRDLGYVLYTIDDLCLGGRAANRPDADTTKNSTRRAPLAPARPSTQSP</sequence>